<dbReference type="CDD" id="cd04301">
    <property type="entry name" value="NAT_SF"/>
    <property type="match status" value="1"/>
</dbReference>
<evidence type="ECO:0000313" key="4">
    <source>
        <dbReference type="EMBL" id="GEB31436.1"/>
    </source>
</evidence>
<accession>A0A4Y3PHL8</accession>
<sequence>MKIAPRDFAGKGLAYTLRSAQEEDASELVAVRLQIDGETENMDRERGEGFLDEAAFRELIRADSESERNLFLVAVANGRIVAFSRCQGSSLKRLAHRVEFGVGVLQEYWGYGIGKQLLQESIAWADEHGVKKMTLQVLETNEKAIELYQRLGFETEGVLKQDKLLSDGNYYSTIVMGRFAK</sequence>
<dbReference type="RefSeq" id="WP_122965694.1">
    <property type="nucleotide sequence ID" value="NZ_BJMH01000004.1"/>
</dbReference>
<proteinExistence type="predicted"/>
<dbReference type="PANTHER" id="PTHR43877:SF1">
    <property type="entry name" value="ACETYLTRANSFERASE"/>
    <property type="match status" value="1"/>
</dbReference>
<dbReference type="Gene3D" id="3.40.630.30">
    <property type="match status" value="1"/>
</dbReference>
<gene>
    <name evidence="4" type="ORF">BPA01_10160</name>
</gene>
<dbReference type="STRING" id="54914.AV540_09500"/>
<evidence type="ECO:0000256" key="1">
    <source>
        <dbReference type="ARBA" id="ARBA00022679"/>
    </source>
</evidence>
<keyword evidence="5" id="KW-1185">Reference proteome</keyword>
<dbReference type="PANTHER" id="PTHR43877">
    <property type="entry name" value="AMINOALKYLPHOSPHONATE N-ACETYLTRANSFERASE-RELATED-RELATED"/>
    <property type="match status" value="1"/>
</dbReference>
<feature type="domain" description="N-acetyltransferase" evidence="3">
    <location>
        <begin position="15"/>
        <end position="181"/>
    </location>
</feature>
<keyword evidence="2" id="KW-0012">Acyltransferase</keyword>
<reference evidence="4 5" key="1">
    <citation type="submission" date="2019-06" db="EMBL/GenBank/DDBJ databases">
        <title>Whole genome shotgun sequence of Brevibacillus parabrevis NBRC 12334.</title>
        <authorList>
            <person name="Hosoyama A."/>
            <person name="Uohara A."/>
            <person name="Ohji S."/>
            <person name="Ichikawa N."/>
        </authorList>
    </citation>
    <scope>NUCLEOTIDE SEQUENCE [LARGE SCALE GENOMIC DNA]</scope>
    <source>
        <strain evidence="4 5">NBRC 12334</strain>
    </source>
</reference>
<dbReference type="InterPro" id="IPR000182">
    <property type="entry name" value="GNAT_dom"/>
</dbReference>
<evidence type="ECO:0000259" key="3">
    <source>
        <dbReference type="PROSITE" id="PS51186"/>
    </source>
</evidence>
<dbReference type="Pfam" id="PF00583">
    <property type="entry name" value="Acetyltransf_1"/>
    <property type="match status" value="1"/>
</dbReference>
<name>A0A4Y3PHL8_BREPA</name>
<comment type="caution">
    <text evidence="4">The sequence shown here is derived from an EMBL/GenBank/DDBJ whole genome shotgun (WGS) entry which is preliminary data.</text>
</comment>
<dbReference type="InterPro" id="IPR050832">
    <property type="entry name" value="Bact_Acetyltransf"/>
</dbReference>
<keyword evidence="1 4" id="KW-0808">Transferase</keyword>
<dbReference type="SUPFAM" id="SSF55729">
    <property type="entry name" value="Acyl-CoA N-acyltransferases (Nat)"/>
    <property type="match status" value="1"/>
</dbReference>
<dbReference type="AlphaFoldDB" id="A0A4Y3PHL8"/>
<dbReference type="Proteomes" id="UP000316882">
    <property type="component" value="Unassembled WGS sequence"/>
</dbReference>
<dbReference type="PROSITE" id="PS51186">
    <property type="entry name" value="GNAT"/>
    <property type="match status" value="1"/>
</dbReference>
<dbReference type="InterPro" id="IPR016181">
    <property type="entry name" value="Acyl_CoA_acyltransferase"/>
</dbReference>
<protein>
    <submittedName>
        <fullName evidence="4">N-acetyltransferase</fullName>
    </submittedName>
</protein>
<organism evidence="4 5">
    <name type="scientific">Brevibacillus parabrevis</name>
    <dbReference type="NCBI Taxonomy" id="54914"/>
    <lineage>
        <taxon>Bacteria</taxon>
        <taxon>Bacillati</taxon>
        <taxon>Bacillota</taxon>
        <taxon>Bacilli</taxon>
        <taxon>Bacillales</taxon>
        <taxon>Paenibacillaceae</taxon>
        <taxon>Brevibacillus</taxon>
    </lineage>
</organism>
<evidence type="ECO:0000256" key="2">
    <source>
        <dbReference type="ARBA" id="ARBA00023315"/>
    </source>
</evidence>
<dbReference type="EMBL" id="BJMH01000004">
    <property type="protein sequence ID" value="GEB31436.1"/>
    <property type="molecule type" value="Genomic_DNA"/>
</dbReference>
<evidence type="ECO:0000313" key="5">
    <source>
        <dbReference type="Proteomes" id="UP000316882"/>
    </source>
</evidence>
<dbReference type="GO" id="GO:0016747">
    <property type="term" value="F:acyltransferase activity, transferring groups other than amino-acyl groups"/>
    <property type="evidence" value="ECO:0007669"/>
    <property type="project" value="InterPro"/>
</dbReference>